<dbReference type="AlphaFoldDB" id="A0A0F8XCQ8"/>
<comment type="caution">
    <text evidence="1">The sequence shown here is derived from an EMBL/GenBank/DDBJ whole genome shotgun (WGS) entry which is preliminary data.</text>
</comment>
<proteinExistence type="predicted"/>
<sequence length="195" mass="20924">MKRIFVAILAITLLIPMLCFAAGTRQDRVTTEVYAVNTVYEEIVTSGETHYQVVKEIPLKNQLGWAGTGSNTGASPMQVLDLSKMVIDGYFTFQFKSISTATGAAIAGTTIGLVWRGSNEDKPSSWVQATANTVFSNVDVNTGITDVAYDINDITGVTPFKYVRFEWIVSGASPTAAVGVGNDSGITPVGKLFIR</sequence>
<organism evidence="1">
    <name type="scientific">marine sediment metagenome</name>
    <dbReference type="NCBI Taxonomy" id="412755"/>
    <lineage>
        <taxon>unclassified sequences</taxon>
        <taxon>metagenomes</taxon>
        <taxon>ecological metagenomes</taxon>
    </lineage>
</organism>
<gene>
    <name evidence="1" type="ORF">LCGC14_3041330</name>
</gene>
<reference evidence="1" key="1">
    <citation type="journal article" date="2015" name="Nature">
        <title>Complex archaea that bridge the gap between prokaryotes and eukaryotes.</title>
        <authorList>
            <person name="Spang A."/>
            <person name="Saw J.H."/>
            <person name="Jorgensen S.L."/>
            <person name="Zaremba-Niedzwiedzka K."/>
            <person name="Martijn J."/>
            <person name="Lind A.E."/>
            <person name="van Eijk R."/>
            <person name="Schleper C."/>
            <person name="Guy L."/>
            <person name="Ettema T.J."/>
        </authorList>
    </citation>
    <scope>NUCLEOTIDE SEQUENCE</scope>
</reference>
<protein>
    <submittedName>
        <fullName evidence="1">Uncharacterized protein</fullName>
    </submittedName>
</protein>
<dbReference type="EMBL" id="LAZR01063820">
    <property type="protein sequence ID" value="KKK58745.1"/>
    <property type="molecule type" value="Genomic_DNA"/>
</dbReference>
<evidence type="ECO:0000313" key="1">
    <source>
        <dbReference type="EMBL" id="KKK58745.1"/>
    </source>
</evidence>
<name>A0A0F8XCQ8_9ZZZZ</name>
<accession>A0A0F8XCQ8</accession>